<reference evidence="4" key="1">
    <citation type="journal article" date="2020" name="Int. J. Syst. Evol. Microbiol.">
        <title>Alteromonas alba sp. nov., a marine bacterium isolated from the seawater of the West Pacific Ocean.</title>
        <authorList>
            <person name="Sun C."/>
            <person name="Wu Y.-H."/>
            <person name="Xamxidin M."/>
            <person name="Cheng H."/>
            <person name="Xu X.-W."/>
        </authorList>
    </citation>
    <scope>NUCLEOTIDE SEQUENCE [LARGE SCALE GENOMIC DNA]</scope>
    <source>
        <strain evidence="4">190</strain>
    </source>
</reference>
<dbReference type="Gene3D" id="3.50.50.60">
    <property type="entry name" value="FAD/NAD(P)-binding domain"/>
    <property type="match status" value="1"/>
</dbReference>
<feature type="active site" evidence="1">
    <location>
        <position position="78"/>
    </location>
</feature>
<dbReference type="InterPro" id="IPR050816">
    <property type="entry name" value="Flavin-dep_Halogenase_NPB"/>
</dbReference>
<dbReference type="InterPro" id="IPR006905">
    <property type="entry name" value="Flavin_halogenase"/>
</dbReference>
<feature type="binding site" evidence="2">
    <location>
        <begin position="13"/>
        <end position="16"/>
    </location>
    <ligand>
        <name>FAD</name>
        <dbReference type="ChEBI" id="CHEBI:57692"/>
    </ligand>
</feature>
<dbReference type="Proteomes" id="UP000238949">
    <property type="component" value="Unassembled WGS sequence"/>
</dbReference>
<dbReference type="SUPFAM" id="SSF51905">
    <property type="entry name" value="FAD/NAD(P)-binding domain"/>
    <property type="match status" value="1"/>
</dbReference>
<accession>A0A2S9V6M5</accession>
<dbReference type="PANTHER" id="PTHR43747">
    <property type="entry name" value="FAD-BINDING PROTEIN"/>
    <property type="match status" value="1"/>
</dbReference>
<evidence type="ECO:0000313" key="3">
    <source>
        <dbReference type="EMBL" id="PRO72098.1"/>
    </source>
</evidence>
<evidence type="ECO:0000313" key="4">
    <source>
        <dbReference type="Proteomes" id="UP000238949"/>
    </source>
</evidence>
<proteinExistence type="predicted"/>
<feature type="binding site" evidence="2">
    <location>
        <position position="78"/>
    </location>
    <ligand>
        <name>7-chloro-L-tryptophan</name>
        <dbReference type="ChEBI" id="CHEBI:58713"/>
    </ligand>
</feature>
<dbReference type="EMBL" id="PVNP01000192">
    <property type="protein sequence ID" value="PRO72098.1"/>
    <property type="molecule type" value="Genomic_DNA"/>
</dbReference>
<dbReference type="InterPro" id="IPR036188">
    <property type="entry name" value="FAD/NAD-bd_sf"/>
</dbReference>
<dbReference type="PIRSF" id="PIRSF011396">
    <property type="entry name" value="Trp_halogenase"/>
    <property type="match status" value="1"/>
</dbReference>
<feature type="binding site" evidence="2">
    <location>
        <position position="328"/>
    </location>
    <ligand>
        <name>FAD</name>
        <dbReference type="ChEBI" id="CHEBI:57692"/>
    </ligand>
</feature>
<dbReference type="RefSeq" id="WP_105935812.1">
    <property type="nucleotide sequence ID" value="NZ_PVNP01000192.1"/>
</dbReference>
<keyword evidence="2" id="KW-0285">Flavoprotein</keyword>
<keyword evidence="2" id="KW-0274">FAD</keyword>
<gene>
    <name evidence="3" type="ORF">C6Y40_18115</name>
</gene>
<dbReference type="AlphaFoldDB" id="A0A2S9V6M5"/>
<organism evidence="3 4">
    <name type="scientific">Alteromonas alba</name>
    <dbReference type="NCBI Taxonomy" id="2079529"/>
    <lineage>
        <taxon>Bacteria</taxon>
        <taxon>Pseudomonadati</taxon>
        <taxon>Pseudomonadota</taxon>
        <taxon>Gammaproteobacteria</taxon>
        <taxon>Alteromonadales</taxon>
        <taxon>Alteromonadaceae</taxon>
        <taxon>Alteromonas/Salinimonas group</taxon>
        <taxon>Alteromonas</taxon>
    </lineage>
</organism>
<dbReference type="InterPro" id="IPR033856">
    <property type="entry name" value="Trp_halogen"/>
</dbReference>
<dbReference type="GO" id="GO:0004497">
    <property type="term" value="F:monooxygenase activity"/>
    <property type="evidence" value="ECO:0007669"/>
    <property type="project" value="InterPro"/>
</dbReference>
<dbReference type="PANTHER" id="PTHR43747:SF4">
    <property type="entry name" value="FLAVIN-DEPENDENT TRYPTOPHAN HALOGENASE"/>
    <property type="match status" value="1"/>
</dbReference>
<sequence>MAQKKTRVVVAGGGTAGWLTAFSLVTRLGNVLDITLVESDQIGTVGVGEATIPTMCNFHQLMGINEQEFMAATNATFKLGIQFDNWANDGDSYIHSFGEIGQRSWMAEFHEFWMEAVANGQQDSLEDYCLELKAAKANKFATKIGNRPLNFAYHLDATAYAAYLRNKSEAAGVTRCEGKIQSVDTDPQSGNLTRLTLDTGITIEGDVFIDCTGFRGLLIGEHLGVGYEDWSHWLAADRAIAIQTQSTEAPKPYTIATAHKAGWQWRIPLQSRVGNGIVYSSRYLSDEDALATLKQNLDGEMLTEPRYLKFKTGRREKAWHKNCIAVGLASGFLEPLESTSIHLVTTALIRLMKLFPFSNDHELLAEQYNRETQKEMETIRDFIILHYNLTKRTDSDFWDHYRTMDIPEPLAHRMAIFAQNGYVWPDDVALFRVDSWVQVMMGQGLMPAQHHGASRMLPIDGLKQQLSAFKQSVNNALGQLPAHADFIARYCPAGEQVK</sequence>
<evidence type="ECO:0000256" key="2">
    <source>
        <dbReference type="PIRSR" id="PIRSR011396-2"/>
    </source>
</evidence>
<keyword evidence="2" id="KW-0547">Nucleotide-binding</keyword>
<keyword evidence="4" id="KW-1185">Reference proteome</keyword>
<feature type="binding site" evidence="2">
    <location>
        <position position="337"/>
    </location>
    <ligand>
        <name>FAD</name>
        <dbReference type="ChEBI" id="CHEBI:57692"/>
    </ligand>
</feature>
<dbReference type="GO" id="GO:0000166">
    <property type="term" value="F:nucleotide binding"/>
    <property type="evidence" value="ECO:0007669"/>
    <property type="project" value="UniProtKB-KW"/>
</dbReference>
<dbReference type="OrthoDB" id="7178350at2"/>
<comment type="caution">
    <text evidence="3">The sequence shown here is derived from an EMBL/GenBank/DDBJ whole genome shotgun (WGS) entry which is preliminary data.</text>
</comment>
<protein>
    <submittedName>
        <fullName evidence="3">Tryptophan halogenase</fullName>
    </submittedName>
</protein>
<evidence type="ECO:0000256" key="1">
    <source>
        <dbReference type="PIRSR" id="PIRSR011396-1"/>
    </source>
</evidence>
<name>A0A2S9V6M5_9ALTE</name>
<dbReference type="Pfam" id="PF04820">
    <property type="entry name" value="Trp_halogenase"/>
    <property type="match status" value="1"/>
</dbReference>
<feature type="binding site" evidence="2">
    <location>
        <position position="341"/>
    </location>
    <ligand>
        <name>FAD</name>
        <dbReference type="ChEBI" id="CHEBI:57692"/>
    </ligand>
</feature>